<name>A0A2G4YR54_9PROT</name>
<dbReference type="SUPFAM" id="SSF47413">
    <property type="entry name" value="lambda repressor-like DNA-binding domains"/>
    <property type="match status" value="1"/>
</dbReference>
<dbReference type="PROSITE" id="PS50943">
    <property type="entry name" value="HTH_CROC1"/>
    <property type="match status" value="1"/>
</dbReference>
<dbReference type="SMART" id="SM00530">
    <property type="entry name" value="HTH_XRE"/>
    <property type="match status" value="1"/>
</dbReference>
<evidence type="ECO:0000259" key="1">
    <source>
        <dbReference type="PROSITE" id="PS50943"/>
    </source>
</evidence>
<reference evidence="2 3" key="1">
    <citation type="submission" date="2017-10" db="EMBL/GenBank/DDBJ databases">
        <title>Frigbacter circumglobatus gen. nov. sp. nov., isolated from sediment cultured in situ.</title>
        <authorList>
            <person name="Zhao Z."/>
        </authorList>
    </citation>
    <scope>NUCLEOTIDE SEQUENCE [LARGE SCALE GENOMIC DNA]</scope>
    <source>
        <strain evidence="2 3">ZYL</strain>
    </source>
</reference>
<evidence type="ECO:0000313" key="3">
    <source>
        <dbReference type="Proteomes" id="UP000229730"/>
    </source>
</evidence>
<dbReference type="Proteomes" id="UP000229730">
    <property type="component" value="Unassembled WGS sequence"/>
</dbReference>
<dbReference type="GO" id="GO:0003677">
    <property type="term" value="F:DNA binding"/>
    <property type="evidence" value="ECO:0007669"/>
    <property type="project" value="InterPro"/>
</dbReference>
<dbReference type="Pfam" id="PF13560">
    <property type="entry name" value="HTH_31"/>
    <property type="match status" value="1"/>
</dbReference>
<sequence>MPDRDNIRAELRRIDRHVGARLRRIRQRRGISQKALGAELGVTFQQIQKYESARNRISAGRLLRLTKICHAPLHYFFHGL</sequence>
<dbReference type="RefSeq" id="WP_099472386.1">
    <property type="nucleotide sequence ID" value="NZ_CP041025.1"/>
</dbReference>
<dbReference type="Gene3D" id="1.10.260.40">
    <property type="entry name" value="lambda repressor-like DNA-binding domains"/>
    <property type="match status" value="1"/>
</dbReference>
<dbReference type="InterPro" id="IPR010982">
    <property type="entry name" value="Lambda_DNA-bd_dom_sf"/>
</dbReference>
<evidence type="ECO:0000313" key="2">
    <source>
        <dbReference type="EMBL" id="PHZ84814.1"/>
    </source>
</evidence>
<dbReference type="AlphaFoldDB" id="A0A2G4YR54"/>
<protein>
    <recommendedName>
        <fullName evidence="1">HTH cro/C1-type domain-containing protein</fullName>
    </recommendedName>
</protein>
<proteinExistence type="predicted"/>
<feature type="domain" description="HTH cro/C1-type" evidence="1">
    <location>
        <begin position="22"/>
        <end position="76"/>
    </location>
</feature>
<organism evidence="2 3">
    <name type="scientific">Paremcibacter congregatus</name>
    <dbReference type="NCBI Taxonomy" id="2043170"/>
    <lineage>
        <taxon>Bacteria</taxon>
        <taxon>Pseudomonadati</taxon>
        <taxon>Pseudomonadota</taxon>
        <taxon>Alphaproteobacteria</taxon>
        <taxon>Emcibacterales</taxon>
        <taxon>Emcibacteraceae</taxon>
        <taxon>Paremcibacter</taxon>
    </lineage>
</organism>
<keyword evidence="3" id="KW-1185">Reference proteome</keyword>
<dbReference type="OrthoDB" id="9797172at2"/>
<dbReference type="EMBL" id="PDEM01000020">
    <property type="protein sequence ID" value="PHZ84814.1"/>
    <property type="molecule type" value="Genomic_DNA"/>
</dbReference>
<gene>
    <name evidence="2" type="ORF">CRD36_08780</name>
</gene>
<dbReference type="CDD" id="cd00093">
    <property type="entry name" value="HTH_XRE"/>
    <property type="match status" value="1"/>
</dbReference>
<comment type="caution">
    <text evidence="2">The sequence shown here is derived from an EMBL/GenBank/DDBJ whole genome shotgun (WGS) entry which is preliminary data.</text>
</comment>
<accession>A0A2G4YR54</accession>
<dbReference type="InterPro" id="IPR001387">
    <property type="entry name" value="Cro/C1-type_HTH"/>
</dbReference>
<dbReference type="InParanoid" id="A0A2G4YR54"/>